<name>A0ABQ5YHY2_9NEIS</name>
<keyword evidence="1" id="KW-1133">Transmembrane helix</keyword>
<keyword evidence="1" id="KW-0472">Membrane</keyword>
<reference evidence="3" key="1">
    <citation type="journal article" date="2019" name="Int. J. Syst. Evol. Microbiol.">
        <title>The Global Catalogue of Microorganisms (GCM) 10K type strain sequencing project: providing services to taxonomists for standard genome sequencing and annotation.</title>
        <authorList>
            <consortium name="The Broad Institute Genomics Platform"/>
            <consortium name="The Broad Institute Genome Sequencing Center for Infectious Disease"/>
            <person name="Wu L."/>
            <person name="Ma J."/>
        </authorList>
    </citation>
    <scope>NUCLEOTIDE SEQUENCE [LARGE SCALE GENOMIC DNA]</scope>
    <source>
        <strain evidence="3">NBRC 110044</strain>
    </source>
</reference>
<proteinExistence type="predicted"/>
<evidence type="ECO:0000313" key="3">
    <source>
        <dbReference type="Proteomes" id="UP001156706"/>
    </source>
</evidence>
<gene>
    <name evidence="2" type="ORF">GCM10007907_28580</name>
</gene>
<organism evidence="2 3">
    <name type="scientific">Chitinimonas prasina</name>
    <dbReference type="NCBI Taxonomy" id="1434937"/>
    <lineage>
        <taxon>Bacteria</taxon>
        <taxon>Pseudomonadati</taxon>
        <taxon>Pseudomonadota</taxon>
        <taxon>Betaproteobacteria</taxon>
        <taxon>Neisseriales</taxon>
        <taxon>Chitinibacteraceae</taxon>
        <taxon>Chitinimonas</taxon>
    </lineage>
</organism>
<dbReference type="Proteomes" id="UP001156706">
    <property type="component" value="Unassembled WGS sequence"/>
</dbReference>
<keyword evidence="3" id="KW-1185">Reference proteome</keyword>
<accession>A0ABQ5YHY2</accession>
<dbReference type="InterPro" id="IPR012902">
    <property type="entry name" value="N_methyl_site"/>
</dbReference>
<dbReference type="Pfam" id="PF07963">
    <property type="entry name" value="N_methyl"/>
    <property type="match status" value="1"/>
</dbReference>
<evidence type="ECO:0000256" key="1">
    <source>
        <dbReference type="SAM" id="Phobius"/>
    </source>
</evidence>
<dbReference type="EMBL" id="BSOG01000003">
    <property type="protein sequence ID" value="GLR14068.1"/>
    <property type="molecule type" value="Genomic_DNA"/>
</dbReference>
<evidence type="ECO:0000313" key="2">
    <source>
        <dbReference type="EMBL" id="GLR14068.1"/>
    </source>
</evidence>
<dbReference type="RefSeq" id="WP_284197157.1">
    <property type="nucleotide sequence ID" value="NZ_BSOG01000003.1"/>
</dbReference>
<dbReference type="Gene3D" id="3.30.700.10">
    <property type="entry name" value="Glycoprotein, Type 4 Pilin"/>
    <property type="match status" value="1"/>
</dbReference>
<dbReference type="PROSITE" id="PS00409">
    <property type="entry name" value="PROKAR_NTER_METHYL"/>
    <property type="match status" value="1"/>
</dbReference>
<dbReference type="SUPFAM" id="SSF54523">
    <property type="entry name" value="Pili subunits"/>
    <property type="match status" value="1"/>
</dbReference>
<keyword evidence="1" id="KW-0812">Transmembrane</keyword>
<dbReference type="NCBIfam" id="TIGR02532">
    <property type="entry name" value="IV_pilin_GFxxxE"/>
    <property type="match status" value="1"/>
</dbReference>
<sequence>MNSIARKQQGFTLIEIAIVLVIIGLLLGGVLKGQEMIENGKVKNAVNDFNGTAAALNAYRDRFRAMPGDDNAGAAAITARGANWVGIPEGDGNGIVASTNAQTFTGAGENEPFWRQMRAAGLVSGDPAAVGIDSLPRNAFGGLTGISNAVAGIQGLSLCMSRVPGKAAAALDVQLDDGTPNRGSFRATVSAAGANTAPGAQAATYVEETVYTVCRQIA</sequence>
<feature type="transmembrane region" description="Helical" evidence="1">
    <location>
        <begin position="12"/>
        <end position="31"/>
    </location>
</feature>
<dbReference type="InterPro" id="IPR045584">
    <property type="entry name" value="Pilin-like"/>
</dbReference>
<comment type="caution">
    <text evidence="2">The sequence shown here is derived from an EMBL/GenBank/DDBJ whole genome shotgun (WGS) entry which is preliminary data.</text>
</comment>
<protein>
    <submittedName>
        <fullName evidence="2">Prepilin-type N-terminal cleavage/methylation domain-containing protein</fullName>
    </submittedName>
</protein>